<dbReference type="Proteomes" id="UP000308917">
    <property type="component" value="Unassembled WGS sequence"/>
</dbReference>
<proteinExistence type="predicted"/>
<dbReference type="SUPFAM" id="SSF69118">
    <property type="entry name" value="AhpD-like"/>
    <property type="match status" value="1"/>
</dbReference>
<dbReference type="EMBL" id="STFG01000011">
    <property type="protein sequence ID" value="THU00228.1"/>
    <property type="molecule type" value="Genomic_DNA"/>
</dbReference>
<dbReference type="GO" id="GO:0051920">
    <property type="term" value="F:peroxiredoxin activity"/>
    <property type="evidence" value="ECO:0007669"/>
    <property type="project" value="InterPro"/>
</dbReference>
<sequence length="150" mass="16396">MNERVNLGKASPALYKAVAEWDRLATEAAHLAGVAQGFSHLLRLRASQINQCAFCIRLHTQDAIGSGESYDRIAVLPAWRETAYFSEKERAALALTEAITLIADGQVPDTIYANAAQVLNSSELAAIEWLAIVINSWNRIAIASRYPVQA</sequence>
<gene>
    <name evidence="2" type="ORF">E9531_10675</name>
</gene>
<dbReference type="AlphaFoldDB" id="A0A4S8EZ62"/>
<dbReference type="NCBIfam" id="TIGR00778">
    <property type="entry name" value="ahpD_dom"/>
    <property type="match status" value="1"/>
</dbReference>
<evidence type="ECO:0000313" key="3">
    <source>
        <dbReference type="Proteomes" id="UP000308917"/>
    </source>
</evidence>
<dbReference type="PANTHER" id="PTHR34846:SF10">
    <property type="entry name" value="CYTOPLASMIC PROTEIN"/>
    <property type="match status" value="1"/>
</dbReference>
<keyword evidence="3" id="KW-1185">Reference proteome</keyword>
<reference evidence="2 3" key="1">
    <citation type="journal article" date="2015" name="Antonie Van Leeuwenhoek">
        <title>Lampropedia puyangensis sp. nov., isolated from symptomatic bark of Populus ? euramericana canker and emended description of Lampropedia hyalina (Ehrenberg 1832) Lee et al. 2004.</title>
        <authorList>
            <person name="Li Y."/>
            <person name="Wang T."/>
            <person name="Piao C.G."/>
            <person name="Wang L.F."/>
            <person name="Tian G.Z."/>
            <person name="Zhu T.H."/>
            <person name="Guo M.W."/>
        </authorList>
    </citation>
    <scope>NUCLEOTIDE SEQUENCE [LARGE SCALE GENOMIC DNA]</scope>
    <source>
        <strain evidence="2 3">2-bin</strain>
    </source>
</reference>
<dbReference type="OrthoDB" id="9801997at2"/>
<name>A0A4S8EZ62_9BURK</name>
<evidence type="ECO:0000259" key="1">
    <source>
        <dbReference type="Pfam" id="PF02627"/>
    </source>
</evidence>
<feature type="domain" description="Carboxymuconolactone decarboxylase-like" evidence="1">
    <location>
        <begin position="34"/>
        <end position="97"/>
    </location>
</feature>
<accession>A0A4S8EZ62</accession>
<dbReference type="InterPro" id="IPR004675">
    <property type="entry name" value="AhpD_core"/>
</dbReference>
<protein>
    <submittedName>
        <fullName evidence="2">Carboxymuconolactone decarboxylase family protein</fullName>
    </submittedName>
</protein>
<dbReference type="PANTHER" id="PTHR34846">
    <property type="entry name" value="4-CARBOXYMUCONOLACTONE DECARBOXYLASE FAMILY PROTEIN (AFU_ORTHOLOGUE AFUA_6G11590)"/>
    <property type="match status" value="1"/>
</dbReference>
<dbReference type="InterPro" id="IPR029032">
    <property type="entry name" value="AhpD-like"/>
</dbReference>
<comment type="caution">
    <text evidence="2">The sequence shown here is derived from an EMBL/GenBank/DDBJ whole genome shotgun (WGS) entry which is preliminary data.</text>
</comment>
<organism evidence="2 3">
    <name type="scientific">Lampropedia puyangensis</name>
    <dbReference type="NCBI Taxonomy" id="1330072"/>
    <lineage>
        <taxon>Bacteria</taxon>
        <taxon>Pseudomonadati</taxon>
        <taxon>Pseudomonadota</taxon>
        <taxon>Betaproteobacteria</taxon>
        <taxon>Burkholderiales</taxon>
        <taxon>Comamonadaceae</taxon>
        <taxon>Lampropedia</taxon>
    </lineage>
</organism>
<dbReference type="InterPro" id="IPR003779">
    <property type="entry name" value="CMD-like"/>
</dbReference>
<dbReference type="RefSeq" id="WP_136573752.1">
    <property type="nucleotide sequence ID" value="NZ_STFG01000011.1"/>
</dbReference>
<dbReference type="Gene3D" id="1.20.1290.10">
    <property type="entry name" value="AhpD-like"/>
    <property type="match status" value="1"/>
</dbReference>
<dbReference type="Pfam" id="PF02627">
    <property type="entry name" value="CMD"/>
    <property type="match status" value="1"/>
</dbReference>
<evidence type="ECO:0000313" key="2">
    <source>
        <dbReference type="EMBL" id="THU00228.1"/>
    </source>
</evidence>